<sequence length="28" mass="3154">MTWRLARLGSPWSANVFGVLPAVRARKL</sequence>
<gene>
    <name evidence="1" type="ORF">AVEN_84721_1</name>
</gene>
<accession>A0A4Y2BU39</accession>
<dbReference type="AlphaFoldDB" id="A0A4Y2BU39"/>
<evidence type="ECO:0000313" key="1">
    <source>
        <dbReference type="EMBL" id="GBL95720.1"/>
    </source>
</evidence>
<protein>
    <submittedName>
        <fullName evidence="1">Uncharacterized protein</fullName>
    </submittedName>
</protein>
<dbReference type="EMBL" id="BGPR01236833">
    <property type="protein sequence ID" value="GBL95720.1"/>
    <property type="molecule type" value="Genomic_DNA"/>
</dbReference>
<dbReference type="Proteomes" id="UP000499080">
    <property type="component" value="Unassembled WGS sequence"/>
</dbReference>
<feature type="non-terminal residue" evidence="1">
    <location>
        <position position="28"/>
    </location>
</feature>
<evidence type="ECO:0000313" key="2">
    <source>
        <dbReference type="Proteomes" id="UP000499080"/>
    </source>
</evidence>
<proteinExistence type="predicted"/>
<organism evidence="1 2">
    <name type="scientific">Araneus ventricosus</name>
    <name type="common">Orbweaver spider</name>
    <name type="synonym">Epeira ventricosa</name>
    <dbReference type="NCBI Taxonomy" id="182803"/>
    <lineage>
        <taxon>Eukaryota</taxon>
        <taxon>Metazoa</taxon>
        <taxon>Ecdysozoa</taxon>
        <taxon>Arthropoda</taxon>
        <taxon>Chelicerata</taxon>
        <taxon>Arachnida</taxon>
        <taxon>Araneae</taxon>
        <taxon>Araneomorphae</taxon>
        <taxon>Entelegynae</taxon>
        <taxon>Araneoidea</taxon>
        <taxon>Araneidae</taxon>
        <taxon>Araneus</taxon>
    </lineage>
</organism>
<name>A0A4Y2BU39_ARAVE</name>
<keyword evidence="2" id="KW-1185">Reference proteome</keyword>
<reference evidence="1 2" key="1">
    <citation type="journal article" date="2019" name="Sci. Rep.">
        <title>Orb-weaving spider Araneus ventricosus genome elucidates the spidroin gene catalogue.</title>
        <authorList>
            <person name="Kono N."/>
            <person name="Nakamura H."/>
            <person name="Ohtoshi R."/>
            <person name="Moran D.A.P."/>
            <person name="Shinohara A."/>
            <person name="Yoshida Y."/>
            <person name="Fujiwara M."/>
            <person name="Mori M."/>
            <person name="Tomita M."/>
            <person name="Arakawa K."/>
        </authorList>
    </citation>
    <scope>NUCLEOTIDE SEQUENCE [LARGE SCALE GENOMIC DNA]</scope>
</reference>
<comment type="caution">
    <text evidence="1">The sequence shown here is derived from an EMBL/GenBank/DDBJ whole genome shotgun (WGS) entry which is preliminary data.</text>
</comment>